<reference evidence="2" key="1">
    <citation type="submission" date="2016-11" db="EMBL/GenBank/DDBJ databases">
        <authorList>
            <person name="Guldener U."/>
        </authorList>
    </citation>
    <scope>NUCLEOTIDE SEQUENCE [LARGE SCALE GENOMIC DNA]</scope>
</reference>
<proteinExistence type="predicted"/>
<dbReference type="EMBL" id="FQNF01000088">
    <property type="protein sequence ID" value="SGZ41246.1"/>
    <property type="molecule type" value="Genomic_DNA"/>
</dbReference>
<dbReference type="OrthoDB" id="3972963at2759"/>
<accession>A0A1L0FNW1</accession>
<name>A0A1L0FNW1_9ASCO</name>
<evidence type="ECO:0000313" key="1">
    <source>
        <dbReference type="EMBL" id="SGZ41246.1"/>
    </source>
</evidence>
<dbReference type="AlphaFoldDB" id="A0A1L0FNW1"/>
<gene>
    <name evidence="1" type="ORF">HGUI_03446</name>
</gene>
<protein>
    <submittedName>
        <fullName evidence="1">Uncharacterized protein</fullName>
    </submittedName>
</protein>
<dbReference type="Proteomes" id="UP000183365">
    <property type="component" value="Unassembled WGS sequence"/>
</dbReference>
<evidence type="ECO:0000313" key="2">
    <source>
        <dbReference type="Proteomes" id="UP000183365"/>
    </source>
</evidence>
<organism evidence="1 2">
    <name type="scientific">Hanseniaspora guilliermondii</name>
    <dbReference type="NCBI Taxonomy" id="56406"/>
    <lineage>
        <taxon>Eukaryota</taxon>
        <taxon>Fungi</taxon>
        <taxon>Dikarya</taxon>
        <taxon>Ascomycota</taxon>
        <taxon>Saccharomycotina</taxon>
        <taxon>Saccharomycetes</taxon>
        <taxon>Saccharomycodales</taxon>
        <taxon>Saccharomycodaceae</taxon>
        <taxon>Hanseniaspora</taxon>
    </lineage>
</organism>
<keyword evidence="2" id="KW-1185">Reference proteome</keyword>
<sequence length="96" mass="11358">MKNIDLNKIRPWASLPLKQKQGFINKYCQTYKTLYPGSKTNVSLQALKMDMAEFNDAPSLFGIFYEDLRKNTVNKSRLSHDKFWELLIEDKRKNKN</sequence>
<dbReference type="VEuPathDB" id="FungiDB:HGUI_03446"/>